<dbReference type="EMBL" id="PFVJ01000004">
    <property type="protein sequence ID" value="PJA90511.1"/>
    <property type="molecule type" value="Genomic_DNA"/>
</dbReference>
<protein>
    <submittedName>
        <fullName evidence="1">Uncharacterized protein</fullName>
    </submittedName>
</protein>
<proteinExistence type="predicted"/>
<sequence>MFGGLEKEKEKIRNKFLRCDKLRLYLVGLSPNTLLLVKFLNFERDEKKKYLPCLATEIFFLKVVAKI</sequence>
<accession>A0A2M7Z7U4</accession>
<reference evidence="2" key="1">
    <citation type="submission" date="2017-09" db="EMBL/GenBank/DDBJ databases">
        <title>Depth-based differentiation of microbial function through sediment-hosted aquifers and enrichment of novel symbionts in the deep terrestrial subsurface.</title>
        <authorList>
            <person name="Probst A.J."/>
            <person name="Ladd B."/>
            <person name="Jarett J.K."/>
            <person name="Geller-Mcgrath D.E."/>
            <person name="Sieber C.M.K."/>
            <person name="Emerson J.B."/>
            <person name="Anantharaman K."/>
            <person name="Thomas B.C."/>
            <person name="Malmstrom R."/>
            <person name="Stieglmeier M."/>
            <person name="Klingl A."/>
            <person name="Woyke T."/>
            <person name="Ryan C.M."/>
            <person name="Banfield J.F."/>
        </authorList>
    </citation>
    <scope>NUCLEOTIDE SEQUENCE [LARGE SCALE GENOMIC DNA]</scope>
</reference>
<organism evidence="1 2">
    <name type="scientific">Candidatus Magasanikbacteria bacterium CG_4_9_14_3_um_filter_32_9</name>
    <dbReference type="NCBI Taxonomy" id="1974644"/>
    <lineage>
        <taxon>Bacteria</taxon>
        <taxon>Candidatus Magasanikiibacteriota</taxon>
    </lineage>
</organism>
<gene>
    <name evidence="1" type="ORF">CO137_00115</name>
</gene>
<name>A0A2M7Z7U4_9BACT</name>
<dbReference type="AlphaFoldDB" id="A0A2M7Z7U4"/>
<evidence type="ECO:0000313" key="1">
    <source>
        <dbReference type="EMBL" id="PJA90511.1"/>
    </source>
</evidence>
<dbReference type="Proteomes" id="UP000230843">
    <property type="component" value="Unassembled WGS sequence"/>
</dbReference>
<evidence type="ECO:0000313" key="2">
    <source>
        <dbReference type="Proteomes" id="UP000230843"/>
    </source>
</evidence>
<comment type="caution">
    <text evidence="1">The sequence shown here is derived from an EMBL/GenBank/DDBJ whole genome shotgun (WGS) entry which is preliminary data.</text>
</comment>